<keyword evidence="8" id="KW-0349">Heme</keyword>
<evidence type="ECO:0000256" key="11">
    <source>
        <dbReference type="ARBA" id="ARBA00023004"/>
    </source>
</evidence>
<gene>
    <name evidence="16" type="ORF">CTAYLR_007430</name>
</gene>
<dbReference type="InterPro" id="IPR000572">
    <property type="entry name" value="OxRdtase_Mopterin-bd_dom"/>
</dbReference>
<sequence length="591" mass="65271">MRLASILRRRIVARPRVAARAVGAALATHDLSAAALAAVMLLGTSALCEDEEPGSVRPELPTVGLSEVRKHVSREKGIWVVYKRGVYDITEFCARHPGGTKILLAAGKSIEPFWQLFAAHHRADVYEMLEECRIGNLDEVGAAELAATAPPHSDAYANDPDRSPALRVNSTEPFNAEPPSELLMNDFVTPNDLFFVRNHLPVPPPVEDPSAWHLKICARGPSVCHHVSMDDLKRTFDKATVTATLQCAGNRRREMAGVKAVKGLSWDKTAIGTARWSGARLADVLRAHGVDDAMRHVQFEGRDADATGERYGASIPLATALDPRKDVLLAYEMNGRDIPRDHGHPLRVIVPGTVGARQVKYLDKIICANTESPSFWQTRDYKGFPPNVDYSTTDYWSRAGPSVQELPVQSAITEPAADTPVDVDDTITIRGYAWSGGGRGIVRVDVSLDDGHTWTQADLDPRATAQEYNRSWAWTPWELTVDVPDNATTLTLVCKAVDSSYNAQPESVAPIWNMRGILNNAYHRVTVHLLRPQTDDDDDEEEEEEEEDHFAHLASSSSTFSDRAPTRVAGRIATFPQKQQQQQQQQQQHTP</sequence>
<keyword evidence="10" id="KW-0560">Oxidoreductase</keyword>
<dbReference type="GO" id="GO:0043546">
    <property type="term" value="F:molybdopterin cofactor binding"/>
    <property type="evidence" value="ECO:0007669"/>
    <property type="project" value="TreeGrafter"/>
</dbReference>
<evidence type="ECO:0000256" key="7">
    <source>
        <dbReference type="ARBA" id="ARBA00022505"/>
    </source>
</evidence>
<feature type="domain" description="Cytochrome b5 heme-binding" evidence="15">
    <location>
        <begin position="60"/>
        <end position="138"/>
    </location>
</feature>
<feature type="region of interest" description="Disordered" evidence="14">
    <location>
        <begin position="533"/>
        <end position="591"/>
    </location>
</feature>
<dbReference type="FunFam" id="3.10.120.10:FF:000007">
    <property type="entry name" value="Sulfite oxidase, mitochondrial"/>
    <property type="match status" value="1"/>
</dbReference>
<dbReference type="Gene3D" id="3.10.120.10">
    <property type="entry name" value="Cytochrome b5-like heme/steroid binding domain"/>
    <property type="match status" value="1"/>
</dbReference>
<evidence type="ECO:0000313" key="17">
    <source>
        <dbReference type="Proteomes" id="UP001230188"/>
    </source>
</evidence>
<proteinExistence type="predicted"/>
<dbReference type="PROSITE" id="PS50255">
    <property type="entry name" value="CYTOCHROME_B5_2"/>
    <property type="match status" value="1"/>
</dbReference>
<dbReference type="InterPro" id="IPR014756">
    <property type="entry name" value="Ig_E-set"/>
</dbReference>
<evidence type="ECO:0000256" key="8">
    <source>
        <dbReference type="ARBA" id="ARBA00022617"/>
    </source>
</evidence>
<dbReference type="EC" id="1.8.3.1" evidence="6"/>
<evidence type="ECO:0000256" key="4">
    <source>
        <dbReference type="ARBA" id="ARBA00004678"/>
    </source>
</evidence>
<dbReference type="Pfam" id="PF03404">
    <property type="entry name" value="Mo-co_dimer"/>
    <property type="match status" value="1"/>
</dbReference>
<evidence type="ECO:0000313" key="16">
    <source>
        <dbReference type="EMBL" id="KAJ8600676.1"/>
    </source>
</evidence>
<evidence type="ECO:0000256" key="14">
    <source>
        <dbReference type="SAM" id="MobiDB-lite"/>
    </source>
</evidence>
<keyword evidence="12" id="KW-0496">Mitochondrion</keyword>
<dbReference type="InterPro" id="IPR001199">
    <property type="entry name" value="Cyt_B5-like_heme/steroid-bd"/>
</dbReference>
<dbReference type="Gene3D" id="3.90.420.10">
    <property type="entry name" value="Oxidoreductase, molybdopterin-binding domain"/>
    <property type="match status" value="1"/>
</dbReference>
<dbReference type="InterPro" id="IPR008335">
    <property type="entry name" value="Mopterin_OxRdtase_euk"/>
</dbReference>
<keyword evidence="9" id="KW-0479">Metal-binding</keyword>
<comment type="cofactor">
    <cofactor evidence="2">
        <name>heme b</name>
        <dbReference type="ChEBI" id="CHEBI:60344"/>
    </cofactor>
</comment>
<dbReference type="GO" id="GO:0005758">
    <property type="term" value="C:mitochondrial intermembrane space"/>
    <property type="evidence" value="ECO:0007669"/>
    <property type="project" value="UniProtKB-SubCell"/>
</dbReference>
<comment type="pathway">
    <text evidence="4">Sulfur metabolism.</text>
</comment>
<evidence type="ECO:0000256" key="13">
    <source>
        <dbReference type="ARBA" id="ARBA00070338"/>
    </source>
</evidence>
<dbReference type="InterPro" id="IPR036400">
    <property type="entry name" value="Cyt_B5-like_heme/steroid_sf"/>
</dbReference>
<dbReference type="InterPro" id="IPR036374">
    <property type="entry name" value="OxRdtase_Mopterin-bd_sf"/>
</dbReference>
<evidence type="ECO:0000256" key="3">
    <source>
        <dbReference type="ARBA" id="ARBA00004569"/>
    </source>
</evidence>
<evidence type="ECO:0000256" key="9">
    <source>
        <dbReference type="ARBA" id="ARBA00022723"/>
    </source>
</evidence>
<reference evidence="16" key="1">
    <citation type="submission" date="2023-01" db="EMBL/GenBank/DDBJ databases">
        <title>Metagenome sequencing of chrysophaentin producing Chrysophaeum taylorii.</title>
        <authorList>
            <person name="Davison J."/>
            <person name="Bewley C."/>
        </authorList>
    </citation>
    <scope>NUCLEOTIDE SEQUENCE</scope>
    <source>
        <strain evidence="16">NIES-1699</strain>
    </source>
</reference>
<dbReference type="GO" id="GO:0030151">
    <property type="term" value="F:molybdenum ion binding"/>
    <property type="evidence" value="ECO:0007669"/>
    <property type="project" value="InterPro"/>
</dbReference>
<keyword evidence="17" id="KW-1185">Reference proteome</keyword>
<comment type="caution">
    <text evidence="16">The sequence shown here is derived from an EMBL/GenBank/DDBJ whole genome shotgun (WGS) entry which is preliminary data.</text>
</comment>
<evidence type="ECO:0000259" key="15">
    <source>
        <dbReference type="PROSITE" id="PS50255"/>
    </source>
</evidence>
<dbReference type="SUPFAM" id="SSF81296">
    <property type="entry name" value="E set domains"/>
    <property type="match status" value="1"/>
</dbReference>
<dbReference type="InterPro" id="IPR005066">
    <property type="entry name" value="MoCF_OxRdtse_dimer"/>
</dbReference>
<name>A0AAD7XJI7_9STRA</name>
<dbReference type="Pfam" id="PF00174">
    <property type="entry name" value="Oxidored_molyb"/>
    <property type="match status" value="1"/>
</dbReference>
<dbReference type="SUPFAM" id="SSF56524">
    <property type="entry name" value="Oxidoreductase molybdopterin-binding domain"/>
    <property type="match status" value="1"/>
</dbReference>
<dbReference type="FunFam" id="3.90.420.10:FF:000002">
    <property type="entry name" value="sulfite oxidase, mitochondrial"/>
    <property type="match status" value="1"/>
</dbReference>
<dbReference type="EMBL" id="JAQMWT010000484">
    <property type="protein sequence ID" value="KAJ8600676.1"/>
    <property type="molecule type" value="Genomic_DNA"/>
</dbReference>
<comment type="cofactor">
    <cofactor evidence="1">
        <name>Mo-molybdopterin</name>
        <dbReference type="ChEBI" id="CHEBI:71302"/>
    </cofactor>
</comment>
<dbReference type="PANTHER" id="PTHR19372">
    <property type="entry name" value="SULFITE REDUCTASE"/>
    <property type="match status" value="1"/>
</dbReference>
<comment type="pathway">
    <text evidence="5">Energy metabolism; sulfur metabolism.</text>
</comment>
<organism evidence="16 17">
    <name type="scientific">Chrysophaeum taylorii</name>
    <dbReference type="NCBI Taxonomy" id="2483200"/>
    <lineage>
        <taxon>Eukaryota</taxon>
        <taxon>Sar</taxon>
        <taxon>Stramenopiles</taxon>
        <taxon>Ochrophyta</taxon>
        <taxon>Pelagophyceae</taxon>
        <taxon>Pelagomonadales</taxon>
        <taxon>Pelagomonadaceae</taxon>
        <taxon>Chrysophaeum</taxon>
    </lineage>
</organism>
<protein>
    <recommendedName>
        <fullName evidence="13">Sulfite oxidase</fullName>
        <ecNumber evidence="6">1.8.3.1</ecNumber>
    </recommendedName>
</protein>
<evidence type="ECO:0000256" key="12">
    <source>
        <dbReference type="ARBA" id="ARBA00023128"/>
    </source>
</evidence>
<feature type="compositionally biased region" description="Low complexity" evidence="14">
    <location>
        <begin position="577"/>
        <end position="591"/>
    </location>
</feature>
<dbReference type="SMART" id="SM01117">
    <property type="entry name" value="Cyt-b5"/>
    <property type="match status" value="1"/>
</dbReference>
<comment type="subcellular location">
    <subcellularLocation>
        <location evidence="3">Mitochondrion intermembrane space</location>
    </subcellularLocation>
</comment>
<accession>A0AAD7XJI7</accession>
<dbReference type="GO" id="GO:0006790">
    <property type="term" value="P:sulfur compound metabolic process"/>
    <property type="evidence" value="ECO:0007669"/>
    <property type="project" value="TreeGrafter"/>
</dbReference>
<dbReference type="PANTHER" id="PTHR19372:SF7">
    <property type="entry name" value="SULFITE OXIDASE, MITOCHONDRIAL"/>
    <property type="match status" value="1"/>
</dbReference>
<keyword evidence="7" id="KW-0500">Molybdenum</keyword>
<feature type="compositionally biased region" description="Acidic residues" evidence="14">
    <location>
        <begin position="535"/>
        <end position="548"/>
    </location>
</feature>
<evidence type="ECO:0000256" key="2">
    <source>
        <dbReference type="ARBA" id="ARBA00001970"/>
    </source>
</evidence>
<dbReference type="CDD" id="cd02111">
    <property type="entry name" value="eukary_SO_Moco"/>
    <property type="match status" value="1"/>
</dbReference>
<dbReference type="SUPFAM" id="SSF55856">
    <property type="entry name" value="Cytochrome b5-like heme/steroid binding domain"/>
    <property type="match status" value="1"/>
</dbReference>
<dbReference type="GO" id="GO:0008482">
    <property type="term" value="F:sulfite oxidase activity"/>
    <property type="evidence" value="ECO:0007669"/>
    <property type="project" value="UniProtKB-EC"/>
</dbReference>
<dbReference type="Gene3D" id="2.60.40.650">
    <property type="match status" value="1"/>
</dbReference>
<dbReference type="GO" id="GO:0020037">
    <property type="term" value="F:heme binding"/>
    <property type="evidence" value="ECO:0007669"/>
    <property type="project" value="TreeGrafter"/>
</dbReference>
<feature type="region of interest" description="Disordered" evidence="14">
    <location>
        <begin position="151"/>
        <end position="180"/>
    </location>
</feature>
<evidence type="ECO:0000256" key="1">
    <source>
        <dbReference type="ARBA" id="ARBA00001924"/>
    </source>
</evidence>
<evidence type="ECO:0000256" key="5">
    <source>
        <dbReference type="ARBA" id="ARBA00004971"/>
    </source>
</evidence>
<keyword evidence="11" id="KW-0408">Iron</keyword>
<dbReference type="FunFam" id="2.60.40.650:FF:000002">
    <property type="entry name" value="sulfite oxidase"/>
    <property type="match status" value="1"/>
</dbReference>
<dbReference type="PRINTS" id="PR00407">
    <property type="entry name" value="EUMOPTERIN"/>
</dbReference>
<dbReference type="Pfam" id="PF00173">
    <property type="entry name" value="Cyt-b5"/>
    <property type="match status" value="1"/>
</dbReference>
<evidence type="ECO:0000256" key="6">
    <source>
        <dbReference type="ARBA" id="ARBA00012505"/>
    </source>
</evidence>
<evidence type="ECO:0000256" key="10">
    <source>
        <dbReference type="ARBA" id="ARBA00023002"/>
    </source>
</evidence>
<dbReference type="Proteomes" id="UP001230188">
    <property type="component" value="Unassembled WGS sequence"/>
</dbReference>
<dbReference type="AlphaFoldDB" id="A0AAD7XJI7"/>